<evidence type="ECO:0000313" key="16">
    <source>
        <dbReference type="Proteomes" id="UP000007875"/>
    </source>
</evidence>
<keyword evidence="16" id="KW-1185">Reference proteome</keyword>
<evidence type="ECO:0000256" key="10">
    <source>
        <dbReference type="ARBA" id="ARBA00023069"/>
    </source>
</evidence>
<feature type="region of interest" description="Disordered" evidence="14">
    <location>
        <begin position="22"/>
        <end position="61"/>
    </location>
</feature>
<keyword evidence="8" id="KW-0282">Flagellum</keyword>
<name>H2Y4U4_CIOSA</name>
<feature type="region of interest" description="Disordered" evidence="14">
    <location>
        <begin position="107"/>
        <end position="144"/>
    </location>
</feature>
<evidence type="ECO:0000256" key="1">
    <source>
        <dbReference type="ARBA" id="ARBA00002213"/>
    </source>
</evidence>
<dbReference type="GO" id="GO:0008017">
    <property type="term" value="F:microtubule binding"/>
    <property type="evidence" value="ECO:0007669"/>
    <property type="project" value="InterPro"/>
</dbReference>
<feature type="compositionally biased region" description="Basic and acidic residues" evidence="14">
    <location>
        <begin position="40"/>
        <end position="53"/>
    </location>
</feature>
<dbReference type="Proteomes" id="UP000007875">
    <property type="component" value="Unassembled WGS sequence"/>
</dbReference>
<dbReference type="GO" id="GO:0031514">
    <property type="term" value="C:motile cilium"/>
    <property type="evidence" value="ECO:0007669"/>
    <property type="project" value="UniProtKB-SubCell"/>
</dbReference>
<keyword evidence="10" id="KW-0969">Cilium</keyword>
<reference evidence="15" key="3">
    <citation type="submission" date="2025-09" db="UniProtKB">
        <authorList>
            <consortium name="Ensembl"/>
        </authorList>
    </citation>
    <scope>IDENTIFICATION</scope>
</reference>
<reference evidence="15" key="2">
    <citation type="submission" date="2025-08" db="UniProtKB">
        <authorList>
            <consortium name="Ensembl"/>
        </authorList>
    </citation>
    <scope>IDENTIFICATION</scope>
</reference>
<evidence type="ECO:0000256" key="4">
    <source>
        <dbReference type="ARBA" id="ARBA00005737"/>
    </source>
</evidence>
<comment type="similarity">
    <text evidence="4">Belongs to the CCDC181 family.</text>
</comment>
<evidence type="ECO:0000256" key="11">
    <source>
        <dbReference type="ARBA" id="ARBA00023212"/>
    </source>
</evidence>
<evidence type="ECO:0000256" key="9">
    <source>
        <dbReference type="ARBA" id="ARBA00023054"/>
    </source>
</evidence>
<protein>
    <recommendedName>
        <fullName evidence="5">Coiled-coil domain-containing protein 181</fullName>
    </recommendedName>
</protein>
<dbReference type="InterPro" id="IPR026687">
    <property type="entry name" value="CCDC181"/>
</dbReference>
<evidence type="ECO:0000256" key="3">
    <source>
        <dbReference type="ARBA" id="ARBA00004245"/>
    </source>
</evidence>
<keyword evidence="11" id="KW-0206">Cytoskeleton</keyword>
<evidence type="ECO:0000256" key="7">
    <source>
        <dbReference type="ARBA" id="ARBA00022701"/>
    </source>
</evidence>
<evidence type="ECO:0000256" key="12">
    <source>
        <dbReference type="ARBA" id="ARBA00023273"/>
    </source>
</evidence>
<dbReference type="HOGENOM" id="CLU_1800776_0_0_1"/>
<organism evidence="15 16">
    <name type="scientific">Ciona savignyi</name>
    <name type="common">Pacific transparent sea squirt</name>
    <dbReference type="NCBI Taxonomy" id="51511"/>
    <lineage>
        <taxon>Eukaryota</taxon>
        <taxon>Metazoa</taxon>
        <taxon>Chordata</taxon>
        <taxon>Tunicata</taxon>
        <taxon>Ascidiacea</taxon>
        <taxon>Phlebobranchia</taxon>
        <taxon>Cionidae</taxon>
        <taxon>Ciona</taxon>
    </lineage>
</organism>
<reference evidence="16" key="1">
    <citation type="submission" date="2003-08" db="EMBL/GenBank/DDBJ databases">
        <authorList>
            <person name="Birren B."/>
            <person name="Nusbaum C."/>
            <person name="Abebe A."/>
            <person name="Abouelleil A."/>
            <person name="Adekoya E."/>
            <person name="Ait-zahra M."/>
            <person name="Allen N."/>
            <person name="Allen T."/>
            <person name="An P."/>
            <person name="Anderson M."/>
            <person name="Anderson S."/>
            <person name="Arachchi H."/>
            <person name="Armbruster J."/>
            <person name="Bachantsang P."/>
            <person name="Baldwin J."/>
            <person name="Barry A."/>
            <person name="Bayul T."/>
            <person name="Blitshsteyn B."/>
            <person name="Bloom T."/>
            <person name="Blye J."/>
            <person name="Boguslavskiy L."/>
            <person name="Borowsky M."/>
            <person name="Boukhgalter B."/>
            <person name="Brunache A."/>
            <person name="Butler J."/>
            <person name="Calixte N."/>
            <person name="Calvo S."/>
            <person name="Camarata J."/>
            <person name="Campo K."/>
            <person name="Chang J."/>
            <person name="Cheshatsang Y."/>
            <person name="Citroen M."/>
            <person name="Collymore A."/>
            <person name="Considine T."/>
            <person name="Cook A."/>
            <person name="Cooke P."/>
            <person name="Corum B."/>
            <person name="Cuomo C."/>
            <person name="David R."/>
            <person name="Dawoe T."/>
            <person name="Degray S."/>
            <person name="Dodge S."/>
            <person name="Dooley K."/>
            <person name="Dorje P."/>
            <person name="Dorjee K."/>
            <person name="Dorris L."/>
            <person name="Duffey N."/>
            <person name="Dupes A."/>
            <person name="Elkins T."/>
            <person name="Engels R."/>
            <person name="Erickson J."/>
            <person name="Farina A."/>
            <person name="Faro S."/>
            <person name="Ferreira P."/>
            <person name="Fischer H."/>
            <person name="Fitzgerald M."/>
            <person name="Foley K."/>
            <person name="Gage D."/>
            <person name="Galagan J."/>
            <person name="Gearin G."/>
            <person name="Gnerre S."/>
            <person name="Gnirke A."/>
            <person name="Goyette A."/>
            <person name="Graham J."/>
            <person name="Grandbois E."/>
            <person name="Gyaltsen K."/>
            <person name="Hafez N."/>
            <person name="Hagopian D."/>
            <person name="Hagos B."/>
            <person name="Hall J."/>
            <person name="Hatcher B."/>
            <person name="Heller A."/>
            <person name="Higgins H."/>
            <person name="Honan T."/>
            <person name="Horn A."/>
            <person name="Houde N."/>
            <person name="Hughes L."/>
            <person name="Hulme W."/>
            <person name="Husby E."/>
            <person name="Iliev I."/>
            <person name="Jaffe D."/>
            <person name="Jones C."/>
            <person name="Kamal M."/>
            <person name="Kamat A."/>
            <person name="Kamvysselis M."/>
            <person name="Karlsson E."/>
            <person name="Kells C."/>
            <person name="Kieu A."/>
            <person name="Kisner P."/>
            <person name="Kodira C."/>
            <person name="Kulbokas E."/>
            <person name="Labutti K."/>
            <person name="Lama D."/>
            <person name="Landers T."/>
            <person name="Leger J."/>
            <person name="Levine S."/>
            <person name="Lewis D."/>
            <person name="Lewis T."/>
            <person name="Lindblad-toh K."/>
            <person name="Liu X."/>
            <person name="Lokyitsang T."/>
            <person name="Lokyitsang Y."/>
            <person name="Lucien O."/>
            <person name="Lui A."/>
            <person name="Ma L.J."/>
            <person name="Mabbitt R."/>
            <person name="Macdonald J."/>
            <person name="Maclean C."/>
            <person name="Major J."/>
            <person name="Manning J."/>
            <person name="Marabella R."/>
            <person name="Maru K."/>
            <person name="Matthews C."/>
            <person name="Mauceli E."/>
            <person name="Mccarthy M."/>
            <person name="Mcdonough S."/>
            <person name="Mcghee T."/>
            <person name="Meldrim J."/>
            <person name="Meneus L."/>
            <person name="Mesirov J."/>
            <person name="Mihalev A."/>
            <person name="Mihova T."/>
            <person name="Mikkelsen T."/>
            <person name="Mlenga V."/>
            <person name="Moru K."/>
            <person name="Mozes J."/>
            <person name="Mulrain L."/>
            <person name="Munson G."/>
            <person name="Naylor J."/>
            <person name="Newes C."/>
            <person name="Nguyen C."/>
            <person name="Nguyen N."/>
            <person name="Nguyen T."/>
            <person name="Nicol R."/>
            <person name="Nielsen C."/>
            <person name="Nizzari M."/>
            <person name="Norbu C."/>
            <person name="Norbu N."/>
            <person name="O'donnell P."/>
            <person name="Okoawo O."/>
            <person name="O'leary S."/>
            <person name="Omotosho B."/>
            <person name="O'neill K."/>
            <person name="Osman S."/>
            <person name="Parker S."/>
            <person name="Perrin D."/>
            <person name="Phunkhang P."/>
            <person name="Piqani B."/>
            <person name="Purcell S."/>
            <person name="Rachupka T."/>
            <person name="Ramasamy U."/>
            <person name="Rameau R."/>
            <person name="Ray V."/>
            <person name="Raymond C."/>
            <person name="Retta R."/>
            <person name="Richardson S."/>
            <person name="Rise C."/>
            <person name="Rodriguez J."/>
            <person name="Rogers J."/>
            <person name="Rogov P."/>
            <person name="Rutman M."/>
            <person name="Schupbach R."/>
            <person name="Seaman C."/>
            <person name="Settipalli S."/>
            <person name="Sharpe T."/>
            <person name="Sheridan J."/>
            <person name="Sherpa N."/>
            <person name="Shi J."/>
            <person name="Smirnov S."/>
            <person name="Smith C."/>
            <person name="Sougnez C."/>
            <person name="Spencer B."/>
            <person name="Stalker J."/>
            <person name="Stange-thomann N."/>
            <person name="Stavropoulos S."/>
            <person name="Stetson K."/>
            <person name="Stone C."/>
            <person name="Stone S."/>
            <person name="Stubbs M."/>
            <person name="Talamas J."/>
            <person name="Tchuinga P."/>
            <person name="Tenzing P."/>
            <person name="Tesfaye S."/>
            <person name="Theodore J."/>
            <person name="Thoulutsang Y."/>
            <person name="Topham K."/>
            <person name="Towey S."/>
            <person name="Tsamla T."/>
            <person name="Tsomo N."/>
            <person name="Vallee D."/>
            <person name="Vassiliev H."/>
            <person name="Venkataraman V."/>
            <person name="Vinson J."/>
            <person name="Vo A."/>
            <person name="Wade C."/>
            <person name="Wang S."/>
            <person name="Wangchuk T."/>
            <person name="Wangdi T."/>
            <person name="Whittaker C."/>
            <person name="Wilkinson J."/>
            <person name="Wu Y."/>
            <person name="Wyman D."/>
            <person name="Yadav S."/>
            <person name="Yang S."/>
            <person name="Yang X."/>
            <person name="Yeager S."/>
            <person name="Yee E."/>
            <person name="Young G."/>
            <person name="Zainoun J."/>
            <person name="Zembeck L."/>
            <person name="Zimmer A."/>
            <person name="Zody M."/>
            <person name="Lander E."/>
        </authorList>
    </citation>
    <scope>NUCLEOTIDE SEQUENCE [LARGE SCALE GENOMIC DNA]</scope>
</reference>
<keyword evidence="6" id="KW-0963">Cytoplasm</keyword>
<dbReference type="GO" id="GO:0005874">
    <property type="term" value="C:microtubule"/>
    <property type="evidence" value="ECO:0007669"/>
    <property type="project" value="UniProtKB-KW"/>
</dbReference>
<comment type="subunit">
    <text evidence="13">Homodimer. Interacts with HOOK1. Interacts with HOOK2. Interacts with HOOK3.</text>
</comment>
<evidence type="ECO:0000256" key="2">
    <source>
        <dbReference type="ARBA" id="ARBA00004230"/>
    </source>
</evidence>
<evidence type="ECO:0000256" key="8">
    <source>
        <dbReference type="ARBA" id="ARBA00022846"/>
    </source>
</evidence>
<comment type="function">
    <text evidence="1">Microtubule-binding protein that localizes to the microtubular manchette of elongating spermatids.</text>
</comment>
<dbReference type="AlphaFoldDB" id="H2Y4U4"/>
<comment type="subcellular location">
    <subcellularLocation>
        <location evidence="2">Cell projection</location>
        <location evidence="2">Cilium</location>
        <location evidence="2">Flagellum</location>
    </subcellularLocation>
    <subcellularLocation>
        <location evidence="3">Cytoplasm</location>
        <location evidence="3">Cytoskeleton</location>
    </subcellularLocation>
</comment>
<dbReference type="PANTHER" id="PTHR14320:SF2">
    <property type="entry name" value="COILED-COIL DOMAIN-CONTAINING PROTEIN 181"/>
    <property type="match status" value="1"/>
</dbReference>
<evidence type="ECO:0000256" key="14">
    <source>
        <dbReference type="SAM" id="MobiDB-lite"/>
    </source>
</evidence>
<dbReference type="Ensembl" id="ENSCSAVT00000000345.1">
    <property type="protein sequence ID" value="ENSCSAVP00000000342.1"/>
    <property type="gene ID" value="ENSCSAVG00000000191.1"/>
</dbReference>
<evidence type="ECO:0000256" key="6">
    <source>
        <dbReference type="ARBA" id="ARBA00022490"/>
    </source>
</evidence>
<keyword evidence="12" id="KW-0966">Cell projection</keyword>
<proteinExistence type="inferred from homology"/>
<sequence length="144" mass="15815">MDDSDGERERRVIFKPKLVDFEAPPTDYSSSSSSSDDESEKVAKSMDKLRLDPPPDTVEINGQKIGKDEKILIERDGKFELVGAGELKAILPPVNRSNGDNVAVVNGNNYTPLPPVKPRPKSAPVRSRPQPSPPNYRPFSATTN</sequence>
<accession>H2Y4U4</accession>
<evidence type="ECO:0000256" key="5">
    <source>
        <dbReference type="ARBA" id="ARBA00022306"/>
    </source>
</evidence>
<evidence type="ECO:0000313" key="15">
    <source>
        <dbReference type="Ensembl" id="ENSCSAVP00000000342.1"/>
    </source>
</evidence>
<keyword evidence="9" id="KW-0175">Coiled coil</keyword>
<keyword evidence="7" id="KW-0493">Microtubule</keyword>
<dbReference type="PANTHER" id="PTHR14320">
    <property type="entry name" value="COILED-COIL DOMAIN-CONTAINING PROTEIN 181"/>
    <property type="match status" value="1"/>
</dbReference>
<dbReference type="InParanoid" id="H2Y4U4"/>
<evidence type="ECO:0000256" key="13">
    <source>
        <dbReference type="ARBA" id="ARBA00047162"/>
    </source>
</evidence>